<dbReference type="InterPro" id="IPR017972">
    <property type="entry name" value="Cyt_P450_CS"/>
</dbReference>
<dbReference type="Gene3D" id="1.10.630.10">
    <property type="entry name" value="Cytochrome P450"/>
    <property type="match status" value="1"/>
</dbReference>
<reference evidence="1" key="1">
    <citation type="submission" date="2019-02" db="EMBL/GenBank/DDBJ databases">
        <authorList>
            <person name="Li S.-H."/>
        </authorList>
    </citation>
    <scope>NUCLEOTIDE SEQUENCE</scope>
    <source>
        <strain evidence="1">IMCC11814</strain>
    </source>
</reference>
<evidence type="ECO:0000313" key="1">
    <source>
        <dbReference type="EMBL" id="MCX2978862.1"/>
    </source>
</evidence>
<keyword evidence="2" id="KW-1185">Reference proteome</keyword>
<sequence length="359" mass="40264">MKLKTQFDLVRTLDRATRRRTLYGSSGDCSIKVIGDEEDRAVIVFDTSISSQVLTSKNFQNSNYFKAGLEHLASGGKSVELIDQFYENIPLFKEGDEHRQLKKEFNVILEEANYELENKERIIGDYFRKRKDRIVSPVEFADKFTRVCSALVIAKLTNFSLLRIMRALDMRCNIFCVHFHPARQLAMNTTLEYLYQDRNIPGREETDHVSHLVAQAFIAMGIDPVSGAICANLIEDNKSKFVEHTHRYRPTSFVPRECVAETEIAGVNFMVGDTVYVYLVPTESELTVDGSASGTSAHDIGFGKGVHTCIGKQLSIGIINLAERLVAELYPNGFSHKADIEPDGVFLAFSDSKSACVPA</sequence>
<dbReference type="InterPro" id="IPR036396">
    <property type="entry name" value="Cyt_P450_sf"/>
</dbReference>
<organism evidence="1 2">
    <name type="scientific">Candidatus Marimicrobium litorale</name>
    <dbReference type="NCBI Taxonomy" id="2518991"/>
    <lineage>
        <taxon>Bacteria</taxon>
        <taxon>Pseudomonadati</taxon>
        <taxon>Pseudomonadota</taxon>
        <taxon>Gammaproteobacteria</taxon>
        <taxon>Cellvibrionales</taxon>
        <taxon>Halieaceae</taxon>
        <taxon>Marimicrobium</taxon>
    </lineage>
</organism>
<dbReference type="Proteomes" id="UP001143304">
    <property type="component" value="Unassembled WGS sequence"/>
</dbReference>
<dbReference type="RefSeq" id="WP_279250555.1">
    <property type="nucleotide sequence ID" value="NZ_SHNO01000001.1"/>
</dbReference>
<comment type="caution">
    <text evidence="1">The sequence shown here is derived from an EMBL/GenBank/DDBJ whole genome shotgun (WGS) entry which is preliminary data.</text>
</comment>
<gene>
    <name evidence="1" type="ORF">EYC82_16000</name>
</gene>
<dbReference type="PROSITE" id="PS00086">
    <property type="entry name" value="CYTOCHROME_P450"/>
    <property type="match status" value="1"/>
</dbReference>
<evidence type="ECO:0008006" key="3">
    <source>
        <dbReference type="Google" id="ProtNLM"/>
    </source>
</evidence>
<proteinExistence type="predicted"/>
<dbReference type="SUPFAM" id="SSF48264">
    <property type="entry name" value="Cytochrome P450"/>
    <property type="match status" value="1"/>
</dbReference>
<protein>
    <recommendedName>
        <fullName evidence="3">Cytochrome P450</fullName>
    </recommendedName>
</protein>
<accession>A0ABT3T9C6</accession>
<name>A0ABT3T9C6_9GAMM</name>
<evidence type="ECO:0000313" key="2">
    <source>
        <dbReference type="Proteomes" id="UP001143304"/>
    </source>
</evidence>
<dbReference type="EMBL" id="SHNO01000001">
    <property type="protein sequence ID" value="MCX2978862.1"/>
    <property type="molecule type" value="Genomic_DNA"/>
</dbReference>